<name>A0A2Z5JPF8_STRAR</name>
<reference evidence="1 2" key="1">
    <citation type="journal article" date="2018" name="Front. Microbiol.">
        <title>Genome Sequencing of Streptomyces atratus SCSIOZH16 and Activation Production of Nocardamine via Metabolic Engineering.</title>
        <authorList>
            <person name="Li Y."/>
            <person name="Zhang C."/>
            <person name="Liu C."/>
            <person name="Ju J."/>
            <person name="Ma J."/>
        </authorList>
    </citation>
    <scope>NUCLEOTIDE SEQUENCE [LARGE SCALE GENOMIC DNA]</scope>
    <source>
        <strain evidence="1 2">SCSIO_ZH16</strain>
    </source>
</reference>
<dbReference type="AlphaFoldDB" id="A0A2Z5JPF8"/>
<dbReference type="RefSeq" id="WP_114248634.1">
    <property type="nucleotide sequence ID" value="NZ_CP027306.1"/>
</dbReference>
<dbReference type="Proteomes" id="UP000252698">
    <property type="component" value="Chromosome"/>
</dbReference>
<protein>
    <submittedName>
        <fullName evidence="1">Uncharacterized protein</fullName>
    </submittedName>
</protein>
<dbReference type="EMBL" id="CP027306">
    <property type="protein sequence ID" value="AXE82253.1"/>
    <property type="molecule type" value="Genomic_DNA"/>
</dbReference>
<accession>A0A2Z5JPF8</accession>
<organism evidence="1 2">
    <name type="scientific">Streptomyces atratus</name>
    <dbReference type="NCBI Taxonomy" id="1893"/>
    <lineage>
        <taxon>Bacteria</taxon>
        <taxon>Bacillati</taxon>
        <taxon>Actinomycetota</taxon>
        <taxon>Actinomycetes</taxon>
        <taxon>Kitasatosporales</taxon>
        <taxon>Streptomycetaceae</taxon>
        <taxon>Streptomyces</taxon>
    </lineage>
</organism>
<gene>
    <name evidence="1" type="ORF">C5746_41455</name>
</gene>
<dbReference type="GeneID" id="95524689"/>
<dbReference type="KEGG" id="sata:C5746_41455"/>
<evidence type="ECO:0000313" key="1">
    <source>
        <dbReference type="EMBL" id="AXE82253.1"/>
    </source>
</evidence>
<sequence length="227" mass="24868">MSDQHGSGLWWIGEHAYQDAKGRVPGMLRGISLTAARGVDTEEFLVRLGADPEQLECGELYKERHELAIPPDMGDVSRAMYGTCGGWLYVLEDTWAATWSLGYREVPEMDPFVGEEIICLTLNLGPGPSRILHAPGDDGRTWQAEFAESTGRNSKLDTALHAAGAVFPTAYDGVHTQEEASRYFEEHHRDIPARVFASVGDYCGLTIDRAAVEAGTLPLVLLPVPQL</sequence>
<evidence type="ECO:0000313" key="2">
    <source>
        <dbReference type="Proteomes" id="UP000252698"/>
    </source>
</evidence>
<proteinExistence type="predicted"/>